<proteinExistence type="predicted"/>
<evidence type="ECO:0000259" key="1">
    <source>
        <dbReference type="PROSITE" id="PS50801"/>
    </source>
</evidence>
<name>D7UUR3_LISGR</name>
<dbReference type="CDD" id="cd07041">
    <property type="entry name" value="STAS_RsbR_RsbS_like"/>
    <property type="match status" value="1"/>
</dbReference>
<dbReference type="PROSITE" id="PS50801">
    <property type="entry name" value="STAS"/>
    <property type="match status" value="1"/>
</dbReference>
<dbReference type="InterPro" id="IPR036513">
    <property type="entry name" value="STAS_dom_sf"/>
</dbReference>
<dbReference type="SUPFAM" id="SSF52091">
    <property type="entry name" value="SpoIIaa-like"/>
    <property type="match status" value="1"/>
</dbReference>
<reference evidence="2" key="1">
    <citation type="submission" date="2010-06" db="EMBL/GenBank/DDBJ databases">
        <authorList>
            <person name="Muzny D."/>
            <person name="Qin X."/>
            <person name="Buhay C."/>
            <person name="Dugan-Rocha S."/>
            <person name="Ding Y."/>
            <person name="Chen G."/>
            <person name="Hawes A."/>
            <person name="Holder M."/>
            <person name="Jhangiani S."/>
            <person name="Johnson A."/>
            <person name="Khan Z."/>
            <person name="Li Z."/>
            <person name="Liu W."/>
            <person name="Liu X."/>
            <person name="Perez L."/>
            <person name="Shen H."/>
            <person name="Wang Q."/>
            <person name="Watt J."/>
            <person name="Xi L."/>
            <person name="Xin Y."/>
            <person name="Zhou J."/>
            <person name="Deng J."/>
            <person name="Jiang H."/>
            <person name="Liu Y."/>
            <person name="Qu J."/>
            <person name="Song X.-Z."/>
            <person name="Zhang L."/>
            <person name="Villasana D."/>
            <person name="Johnson A."/>
            <person name="Liu J."/>
            <person name="Liyanage D."/>
            <person name="Lorensuhewa L."/>
            <person name="Robinson T."/>
            <person name="Song A."/>
            <person name="Song B.-B."/>
            <person name="Dinh H."/>
            <person name="Thornton R."/>
            <person name="Coyle M."/>
            <person name="Francisco L."/>
            <person name="Jackson L."/>
            <person name="Javaid M."/>
            <person name="Korchina V."/>
            <person name="Kovar C."/>
            <person name="Mata R."/>
            <person name="Mathew T."/>
            <person name="Ngo R."/>
            <person name="Nguyen L."/>
            <person name="Nguyen N."/>
            <person name="Okwuonu G."/>
            <person name="Ongeri F."/>
            <person name="Pham C."/>
            <person name="Simmons D."/>
            <person name="Wilczek-Boney K."/>
            <person name="Hale W."/>
            <person name="Jakkamsetti A."/>
            <person name="Pham P."/>
            <person name="Ruth R."/>
            <person name="San Lucas F."/>
            <person name="Warren J."/>
            <person name="Zhang J."/>
            <person name="Zhao Z."/>
            <person name="Zhou C."/>
            <person name="Zhu D."/>
            <person name="Lee S."/>
            <person name="Bess C."/>
            <person name="Blankenburg K."/>
            <person name="Forbes L."/>
            <person name="Fu Q."/>
            <person name="Gubbala S."/>
            <person name="Hirani K."/>
            <person name="Jayaseelan J.C."/>
            <person name="Lara F."/>
            <person name="Munidasa M."/>
            <person name="Palculict T."/>
            <person name="Patil S."/>
            <person name="Pu L.-L."/>
            <person name="Saada N."/>
            <person name="Tang L."/>
            <person name="Weissenberger G."/>
            <person name="Zhu Y."/>
            <person name="Hemphill L."/>
            <person name="Shang Y."/>
            <person name="Youmans B."/>
            <person name="Ayvaz T."/>
            <person name="Ross M."/>
            <person name="Santibanez J."/>
            <person name="Aqrawi P."/>
            <person name="Gross S."/>
            <person name="Joshi V."/>
            <person name="Fowler G."/>
            <person name="Nazareth L."/>
            <person name="Reid J."/>
            <person name="Worley K."/>
            <person name="Petrosino J."/>
            <person name="Highlander S."/>
            <person name="Gibbs R."/>
        </authorList>
    </citation>
    <scope>NUCLEOTIDE SEQUENCE [LARGE SCALE GENOMIC DNA]</scope>
    <source>
        <strain evidence="2">DSM 20601</strain>
    </source>
</reference>
<dbReference type="PANTHER" id="PTHR33745:SF8">
    <property type="entry name" value="BLUE-LIGHT PHOTORECEPTOR"/>
    <property type="match status" value="1"/>
</dbReference>
<dbReference type="Gene3D" id="3.30.750.24">
    <property type="entry name" value="STAS domain"/>
    <property type="match status" value="1"/>
</dbReference>
<dbReference type="InterPro" id="IPR002645">
    <property type="entry name" value="STAS_dom"/>
</dbReference>
<sequence>MLEMGGKNFMEQSQKNMITFLDASTAEIIEDWLTGIYAENNYTSFVYSPQFKDELKADSEQTASLILDYFADKGTFYHSLDSWLAHMYKRRMENEVPLPEVIMTLDKLRRQFIKKITDYCVADTEVSKQAFAHYMESVNKAFDRINEAFSNLYYQAIKQDMETQSKLLEEISTPVIALTDSLAILPLMGEINPDRARTIIEIAASKCVSIQAEELCIDFSGVSAFDDGLGEMLANLVNVLNLLGVSIIVSGIQSRMAKQIARMDLPLSLNVYPSLKEVLREKNHH</sequence>
<dbReference type="STRING" id="525367.HMPREF0556_10188"/>
<dbReference type="HOGENOM" id="CLU_026775_1_0_9"/>
<evidence type="ECO:0000313" key="2">
    <source>
        <dbReference type="EMBL" id="EFI84989.1"/>
    </source>
</evidence>
<gene>
    <name evidence="2" type="ORF">HMPREF0556_10188</name>
</gene>
<protein>
    <submittedName>
        <fullName evidence="2">STAS domain protein</fullName>
    </submittedName>
</protein>
<dbReference type="Pfam" id="PF01740">
    <property type="entry name" value="STAS"/>
    <property type="match status" value="1"/>
</dbReference>
<dbReference type="InterPro" id="IPR051932">
    <property type="entry name" value="Bact_StressResp_Reg"/>
</dbReference>
<comment type="caution">
    <text evidence="2">The sequence shown here is derived from an EMBL/GenBank/DDBJ whole genome shotgun (WGS) entry which is preliminary data.</text>
</comment>
<evidence type="ECO:0000313" key="3">
    <source>
        <dbReference type="Proteomes" id="UP000010119"/>
    </source>
</evidence>
<accession>D7UUR3</accession>
<dbReference type="AlphaFoldDB" id="D7UUR3"/>
<dbReference type="EMBL" id="ACCR02000002">
    <property type="protein sequence ID" value="EFI84989.1"/>
    <property type="molecule type" value="Genomic_DNA"/>
</dbReference>
<dbReference type="PANTHER" id="PTHR33745">
    <property type="entry name" value="RSBT ANTAGONIST PROTEIN RSBS-RELATED"/>
    <property type="match status" value="1"/>
</dbReference>
<dbReference type="Gene3D" id="1.10.490.70">
    <property type="entry name" value="Histidine kinase N-terminal domain"/>
    <property type="match status" value="1"/>
</dbReference>
<dbReference type="eggNOG" id="COG1366">
    <property type="taxonomic scope" value="Bacteria"/>
</dbReference>
<feature type="domain" description="STAS" evidence="1">
    <location>
        <begin position="172"/>
        <end position="282"/>
    </location>
</feature>
<organism evidence="2 3">
    <name type="scientific">Listeria grayi DSM 20601</name>
    <dbReference type="NCBI Taxonomy" id="525367"/>
    <lineage>
        <taxon>Bacteria</taxon>
        <taxon>Bacillati</taxon>
        <taxon>Bacillota</taxon>
        <taxon>Bacilli</taxon>
        <taxon>Bacillales</taxon>
        <taxon>Listeriaceae</taxon>
        <taxon>Listeria</taxon>
    </lineage>
</organism>
<dbReference type="Proteomes" id="UP000010119">
    <property type="component" value="Unassembled WGS sequence"/>
</dbReference>
<keyword evidence="3" id="KW-1185">Reference proteome</keyword>